<accession>A0A8H5LPJ8</accession>
<evidence type="ECO:0000313" key="1">
    <source>
        <dbReference type="EMBL" id="KAF5364731.1"/>
    </source>
</evidence>
<dbReference type="AlphaFoldDB" id="A0A8H5LPJ8"/>
<gene>
    <name evidence="1" type="ORF">D9757_012484</name>
</gene>
<dbReference type="EMBL" id="JAACJN010000182">
    <property type="protein sequence ID" value="KAF5364731.1"/>
    <property type="molecule type" value="Genomic_DNA"/>
</dbReference>
<keyword evidence="2" id="KW-1185">Reference proteome</keyword>
<reference evidence="1 2" key="1">
    <citation type="journal article" date="2020" name="ISME J.">
        <title>Uncovering the hidden diversity of litter-decomposition mechanisms in mushroom-forming fungi.</title>
        <authorList>
            <person name="Floudas D."/>
            <person name="Bentzer J."/>
            <person name="Ahren D."/>
            <person name="Johansson T."/>
            <person name="Persson P."/>
            <person name="Tunlid A."/>
        </authorList>
    </citation>
    <scope>NUCLEOTIDE SEQUENCE [LARGE SCALE GENOMIC DNA]</scope>
    <source>
        <strain evidence="1 2">CBS 406.79</strain>
    </source>
</reference>
<name>A0A8H5LPJ8_9AGAR</name>
<protein>
    <submittedName>
        <fullName evidence="1">Uncharacterized protein</fullName>
    </submittedName>
</protein>
<evidence type="ECO:0000313" key="2">
    <source>
        <dbReference type="Proteomes" id="UP000518752"/>
    </source>
</evidence>
<sequence length="66" mass="7727">MTLQCNSHNSTTMQQLQHCRMRMQKPISGVIFQMTLFQLPQLLKKMPYELQLVTAFLKSSLELLQT</sequence>
<comment type="caution">
    <text evidence="1">The sequence shown here is derived from an EMBL/GenBank/DDBJ whole genome shotgun (WGS) entry which is preliminary data.</text>
</comment>
<organism evidence="1 2">
    <name type="scientific">Collybiopsis confluens</name>
    <dbReference type="NCBI Taxonomy" id="2823264"/>
    <lineage>
        <taxon>Eukaryota</taxon>
        <taxon>Fungi</taxon>
        <taxon>Dikarya</taxon>
        <taxon>Basidiomycota</taxon>
        <taxon>Agaricomycotina</taxon>
        <taxon>Agaricomycetes</taxon>
        <taxon>Agaricomycetidae</taxon>
        <taxon>Agaricales</taxon>
        <taxon>Marasmiineae</taxon>
        <taxon>Omphalotaceae</taxon>
        <taxon>Collybiopsis</taxon>
    </lineage>
</organism>
<dbReference type="Proteomes" id="UP000518752">
    <property type="component" value="Unassembled WGS sequence"/>
</dbReference>
<proteinExistence type="predicted"/>